<proteinExistence type="inferred from homology"/>
<dbReference type="Gene3D" id="2.60.40.150">
    <property type="entry name" value="C2 domain"/>
    <property type="match status" value="3"/>
</dbReference>
<sequence>MSSAAQKQPGGTESLTPSAVNHILMEFLIYFGRAVVVFYPVYLTGYLGLSISWILLCMLMFTWWQKNRRWKDVRIDSAIDLVDNEANIISSELKKSLQMASWINFTDVEKVQWVNKVLEQAWPFFGMYMEKLLRENIQPTVRISNSALKMFTFTKIHFGHKPLRITGMRAYTHEVDQREVILDMNIDYDSDVDIDADVNAAIKVGIKGLKFRGMLRVVLEPLISQAPLVGGVTFFFIRRPTLQINWTGMTNLLDSPAFSSLSEEAIIDIIASLLVLPNRMCIPLIDQLKVDQMRFPLPRGVVRVHVLEARDLVAKDTYMMGMVKGKSDPYVTLRVGNRLFKTKTIKENLHPKWNEVYEFVIHEAPGQELEMELYDEDRDKDDFLGRYNLDFGEVKREKEMDQWFPLENIPHGEIHLKLQWLALSTDPSLLNESNAGLSCAMVAVYLDNASNLPKDQKELTVHQKHGKHNKEARLTKKNVGPNSYVEFTLDKDVQKSKVAYLNKNPVWEQGFNFFVQNVKTQQLTLQVKDQEKKSVLGSLNIPLYRLYTISSMCLDQNFLLERSGPNSQIKLKVTLRILTEERPPPKIPVSSPSNVKQQNQQVKAGGNAAATATAATATTTKATAATATAATATTTKATAASATAATATAATATTTKATAATATASAASTAAATPAPSAATSVPSNGAPAASSPGLPGVPLDGTNKAASPQPRRNSFLASETSKPSNLNMRRYDSHSLLSENSIASSRFDLTDGASFPQAIRDHQGSFGEINLTVRYATMRNKLMVLVHSCRDLFPCSDSGTDSYVRIYLLPDVSWRHRKKTHVKKKTVKPVFEEKFEFDVPLEEAQTRQLDVSVKNNKMFRKRERPDIGMLTLDLSQIDLVKGTSDWFELTIPGLSRSTRQSHF</sequence>
<accession>M3ZYU0</accession>
<feature type="transmembrane region" description="Helical" evidence="17">
    <location>
        <begin position="20"/>
        <end position="39"/>
    </location>
</feature>
<feature type="domain" description="C2" evidence="18">
    <location>
        <begin position="284"/>
        <end position="404"/>
    </location>
</feature>
<dbReference type="GO" id="GO:0006869">
    <property type="term" value="P:lipid transport"/>
    <property type="evidence" value="ECO:0007669"/>
    <property type="project" value="UniProtKB-KW"/>
</dbReference>
<dbReference type="GO" id="GO:0005509">
    <property type="term" value="F:calcium ion binding"/>
    <property type="evidence" value="ECO:0007669"/>
    <property type="project" value="TreeGrafter"/>
</dbReference>
<dbReference type="PANTHER" id="PTHR45761">
    <property type="entry name" value="EXTENDED SYNAPTOTAGMIN-LIKE PROTEIN 2, ISOFORM C"/>
    <property type="match status" value="1"/>
</dbReference>
<evidence type="ECO:0000256" key="14">
    <source>
        <dbReference type="ARBA" id="ARBA00023136"/>
    </source>
</evidence>
<dbReference type="Proteomes" id="UP000002852">
    <property type="component" value="Unassembled WGS sequence"/>
</dbReference>
<dbReference type="FunCoup" id="M3ZYU0">
    <property type="interactions" value="1010"/>
</dbReference>
<keyword evidence="5" id="KW-1003">Cell membrane</keyword>
<dbReference type="GeneTree" id="ENSGT00940000165191"/>
<dbReference type="FunFam" id="2.60.40.150:FF:000025">
    <property type="entry name" value="Extended synaptotagmin 2"/>
    <property type="match status" value="1"/>
</dbReference>
<dbReference type="RefSeq" id="XP_023192054.1">
    <property type="nucleotide sequence ID" value="XM_023336286.1"/>
</dbReference>
<dbReference type="Pfam" id="PF00168">
    <property type="entry name" value="C2"/>
    <property type="match status" value="3"/>
</dbReference>
<evidence type="ECO:0000256" key="7">
    <source>
        <dbReference type="ARBA" id="ARBA00022723"/>
    </source>
</evidence>
<evidence type="ECO:0000313" key="21">
    <source>
        <dbReference type="Proteomes" id="UP000002852"/>
    </source>
</evidence>
<evidence type="ECO:0000256" key="5">
    <source>
        <dbReference type="ARBA" id="ARBA00022475"/>
    </source>
</evidence>
<reference evidence="21" key="1">
    <citation type="submission" date="2012-01" db="EMBL/GenBank/DDBJ databases">
        <authorList>
            <person name="Walter R."/>
            <person name="Schartl M."/>
            <person name="Warren W."/>
        </authorList>
    </citation>
    <scope>NUCLEOTIDE SEQUENCE [LARGE SCALE GENOMIC DNA]</scope>
    <source>
        <strain evidence="21">JP 163 A</strain>
    </source>
</reference>
<keyword evidence="10" id="KW-0106">Calcium</keyword>
<dbReference type="GO" id="GO:0005886">
    <property type="term" value="C:plasma membrane"/>
    <property type="evidence" value="ECO:0007669"/>
    <property type="project" value="UniProtKB-SubCell"/>
</dbReference>
<dbReference type="CDD" id="cd04030">
    <property type="entry name" value="C2C_KIAA1228"/>
    <property type="match status" value="1"/>
</dbReference>
<evidence type="ECO:0000256" key="6">
    <source>
        <dbReference type="ARBA" id="ARBA00022692"/>
    </source>
</evidence>
<dbReference type="InterPro" id="IPR000008">
    <property type="entry name" value="C2_dom"/>
</dbReference>
<dbReference type="STRING" id="8083.ENSXMAP00000007384"/>
<dbReference type="HOGENOM" id="CLU_012047_1_0_1"/>
<dbReference type="InterPro" id="IPR051634">
    <property type="entry name" value="Extended_Synaptotagmin"/>
</dbReference>
<evidence type="ECO:0000256" key="13">
    <source>
        <dbReference type="ARBA" id="ARBA00023121"/>
    </source>
</evidence>
<organism evidence="20 21">
    <name type="scientific">Xiphophorus maculatus</name>
    <name type="common">Southern platyfish</name>
    <name type="synonym">Platypoecilus maculatus</name>
    <dbReference type="NCBI Taxonomy" id="8083"/>
    <lineage>
        <taxon>Eukaryota</taxon>
        <taxon>Metazoa</taxon>
        <taxon>Chordata</taxon>
        <taxon>Craniata</taxon>
        <taxon>Vertebrata</taxon>
        <taxon>Euteleostomi</taxon>
        <taxon>Actinopterygii</taxon>
        <taxon>Neopterygii</taxon>
        <taxon>Teleostei</taxon>
        <taxon>Neoteleostei</taxon>
        <taxon>Acanthomorphata</taxon>
        <taxon>Ovalentaria</taxon>
        <taxon>Atherinomorphae</taxon>
        <taxon>Cyprinodontiformes</taxon>
        <taxon>Poeciliidae</taxon>
        <taxon>Poeciliinae</taxon>
        <taxon>Xiphophorus</taxon>
    </lineage>
</organism>
<feature type="domain" description="C2" evidence="18">
    <location>
        <begin position="423"/>
        <end position="562"/>
    </location>
</feature>
<comment type="similarity">
    <text evidence="3">Belongs to the extended synaptotagmin family.</text>
</comment>
<dbReference type="InterPro" id="IPR037733">
    <property type="entry name" value="Ext_Synaptotagmin_C2A"/>
</dbReference>
<dbReference type="GO" id="GO:0008429">
    <property type="term" value="F:phosphatidylethanolamine binding"/>
    <property type="evidence" value="ECO:0007669"/>
    <property type="project" value="TreeGrafter"/>
</dbReference>
<dbReference type="OrthoDB" id="1029639at2759"/>
<feature type="transmembrane region" description="Helical" evidence="17">
    <location>
        <begin position="45"/>
        <end position="64"/>
    </location>
</feature>
<dbReference type="PROSITE" id="PS51847">
    <property type="entry name" value="SMP"/>
    <property type="match status" value="1"/>
</dbReference>
<evidence type="ECO:0000256" key="11">
    <source>
        <dbReference type="ARBA" id="ARBA00022989"/>
    </source>
</evidence>
<feature type="compositionally biased region" description="Polar residues" evidence="16">
    <location>
        <begin position="705"/>
        <end position="728"/>
    </location>
</feature>
<keyword evidence="4" id="KW-0813">Transport</keyword>
<evidence type="ECO:0000256" key="15">
    <source>
        <dbReference type="ARBA" id="ARBA00069840"/>
    </source>
</evidence>
<dbReference type="GO" id="GO:0005789">
    <property type="term" value="C:endoplasmic reticulum membrane"/>
    <property type="evidence" value="ECO:0007669"/>
    <property type="project" value="UniProtKB-SubCell"/>
</dbReference>
<dbReference type="InParanoid" id="M3ZYU0"/>
<keyword evidence="12" id="KW-0445">Lipid transport</keyword>
<dbReference type="eggNOG" id="KOG1012">
    <property type="taxonomic scope" value="Eukaryota"/>
</dbReference>
<dbReference type="OMA" id="WANKVIS"/>
<keyword evidence="14 17" id="KW-0472">Membrane</keyword>
<dbReference type="GO" id="GO:0031210">
    <property type="term" value="F:phosphatidylcholine binding"/>
    <property type="evidence" value="ECO:0007669"/>
    <property type="project" value="TreeGrafter"/>
</dbReference>
<evidence type="ECO:0000256" key="8">
    <source>
        <dbReference type="ARBA" id="ARBA00022737"/>
    </source>
</evidence>
<dbReference type="AlphaFoldDB" id="M3ZYU0"/>
<reference evidence="20" key="4">
    <citation type="submission" date="2025-09" db="UniProtKB">
        <authorList>
            <consortium name="Ensembl"/>
        </authorList>
    </citation>
    <scope>IDENTIFICATION</scope>
    <source>
        <strain evidence="20">JP 163 A</strain>
    </source>
</reference>
<feature type="compositionally biased region" description="Polar residues" evidence="16">
    <location>
        <begin position="590"/>
        <end position="602"/>
    </location>
</feature>
<evidence type="ECO:0000256" key="2">
    <source>
        <dbReference type="ARBA" id="ARBA00004477"/>
    </source>
</evidence>
<dbReference type="InterPro" id="IPR035892">
    <property type="entry name" value="C2_domain_sf"/>
</dbReference>
<evidence type="ECO:0000256" key="10">
    <source>
        <dbReference type="ARBA" id="ARBA00022837"/>
    </source>
</evidence>
<dbReference type="KEGG" id="xma:102216999"/>
<dbReference type="InterPro" id="IPR039010">
    <property type="entry name" value="Synaptotagmin_SMP"/>
</dbReference>
<feature type="region of interest" description="Disordered" evidence="16">
    <location>
        <begin position="582"/>
        <end position="607"/>
    </location>
</feature>
<feature type="region of interest" description="Disordered" evidence="16">
    <location>
        <begin position="675"/>
        <end position="729"/>
    </location>
</feature>
<dbReference type="CDD" id="cd08391">
    <property type="entry name" value="C2A_C2C_Synaptotagmin_like"/>
    <property type="match status" value="1"/>
</dbReference>
<reference evidence="20" key="3">
    <citation type="submission" date="2025-08" db="UniProtKB">
        <authorList>
            <consortium name="Ensembl"/>
        </authorList>
    </citation>
    <scope>IDENTIFICATION</scope>
    <source>
        <strain evidence="20">JP 163 A</strain>
    </source>
</reference>
<keyword evidence="11 17" id="KW-1133">Transmembrane helix</keyword>
<keyword evidence="13" id="KW-0446">Lipid-binding</keyword>
<feature type="domain" description="C2" evidence="18">
    <location>
        <begin position="766"/>
        <end position="888"/>
    </location>
</feature>
<evidence type="ECO:0000256" key="16">
    <source>
        <dbReference type="SAM" id="MobiDB-lite"/>
    </source>
</evidence>
<keyword evidence="7" id="KW-0479">Metal-binding</keyword>
<dbReference type="GO" id="GO:0005544">
    <property type="term" value="F:calcium-dependent phospholipid binding"/>
    <property type="evidence" value="ECO:0007669"/>
    <property type="project" value="TreeGrafter"/>
</dbReference>
<evidence type="ECO:0000256" key="12">
    <source>
        <dbReference type="ARBA" id="ARBA00023055"/>
    </source>
</evidence>
<keyword evidence="9" id="KW-0256">Endoplasmic reticulum</keyword>
<dbReference type="PROSITE" id="PS50004">
    <property type="entry name" value="C2"/>
    <property type="match status" value="3"/>
</dbReference>
<dbReference type="Ensembl" id="ENSXMAT00000007392.2">
    <property type="protein sequence ID" value="ENSXMAP00000007384.2"/>
    <property type="gene ID" value="ENSXMAG00000007359.2"/>
</dbReference>
<protein>
    <recommendedName>
        <fullName evidence="15">Extended synaptotagmin-3</fullName>
    </recommendedName>
</protein>
<dbReference type="InterPro" id="IPR037752">
    <property type="entry name" value="C2C_KIAA1228"/>
</dbReference>
<keyword evidence="8" id="KW-0677">Repeat</keyword>
<dbReference type="GO" id="GO:0061817">
    <property type="term" value="P:endoplasmic reticulum-plasma membrane tethering"/>
    <property type="evidence" value="ECO:0007669"/>
    <property type="project" value="InterPro"/>
</dbReference>
<dbReference type="CDD" id="cd04050">
    <property type="entry name" value="C2B_Synaptotagmin-like"/>
    <property type="match status" value="1"/>
</dbReference>
<dbReference type="Pfam" id="PF17047">
    <property type="entry name" value="SMP_LBD"/>
    <property type="match status" value="1"/>
</dbReference>
<dbReference type="FunFam" id="2.60.40.150:FF:000114">
    <property type="entry name" value="Extended synaptotagmin 3"/>
    <property type="match status" value="1"/>
</dbReference>
<evidence type="ECO:0000256" key="17">
    <source>
        <dbReference type="SAM" id="Phobius"/>
    </source>
</evidence>
<dbReference type="SMART" id="SM00239">
    <property type="entry name" value="C2"/>
    <property type="match status" value="3"/>
</dbReference>
<reference evidence="21" key="2">
    <citation type="journal article" date="2013" name="Nat. Genet.">
        <title>The genome of the platyfish, Xiphophorus maculatus, provides insights into evolutionary adaptation and several complex traits.</title>
        <authorList>
            <person name="Schartl M."/>
            <person name="Walter R.B."/>
            <person name="Shen Y."/>
            <person name="Garcia T."/>
            <person name="Catchen J."/>
            <person name="Amores A."/>
            <person name="Braasch I."/>
            <person name="Chalopin D."/>
            <person name="Volff J.N."/>
            <person name="Lesch K.P."/>
            <person name="Bisazza A."/>
            <person name="Minx P."/>
            <person name="Hillier L."/>
            <person name="Wilson R.K."/>
            <person name="Fuerstenberg S."/>
            <person name="Boore J."/>
            <person name="Searle S."/>
            <person name="Postlethwait J.H."/>
            <person name="Warren W.C."/>
        </authorList>
    </citation>
    <scope>NUCLEOTIDE SEQUENCE [LARGE SCALE GENOMIC DNA]</scope>
    <source>
        <strain evidence="21">JP 163 A</strain>
    </source>
</reference>
<dbReference type="GO" id="GO:0035091">
    <property type="term" value="F:phosphatidylinositol binding"/>
    <property type="evidence" value="ECO:0007669"/>
    <property type="project" value="TreeGrafter"/>
</dbReference>
<evidence type="ECO:0000259" key="19">
    <source>
        <dbReference type="PROSITE" id="PS51847"/>
    </source>
</evidence>
<feature type="domain" description="SMP-LTD" evidence="19">
    <location>
        <begin position="107"/>
        <end position="285"/>
    </location>
</feature>
<dbReference type="PANTHER" id="PTHR45761:SF4">
    <property type="entry name" value="EXTENDED SYNAPTOTAGMIN-3"/>
    <property type="match status" value="1"/>
</dbReference>
<evidence type="ECO:0000256" key="4">
    <source>
        <dbReference type="ARBA" id="ARBA00022448"/>
    </source>
</evidence>
<dbReference type="CTD" id="83850"/>
<evidence type="ECO:0000256" key="3">
    <source>
        <dbReference type="ARBA" id="ARBA00005867"/>
    </source>
</evidence>
<dbReference type="InterPro" id="IPR031468">
    <property type="entry name" value="SMP_LBD"/>
</dbReference>
<evidence type="ECO:0000259" key="18">
    <source>
        <dbReference type="PROSITE" id="PS50004"/>
    </source>
</evidence>
<evidence type="ECO:0000313" key="20">
    <source>
        <dbReference type="Ensembl" id="ENSXMAP00000007384.2"/>
    </source>
</evidence>
<comment type="subcellular location">
    <subcellularLocation>
        <location evidence="1">Cell membrane</location>
        <topology evidence="1">Peripheral membrane protein</topology>
    </subcellularLocation>
    <subcellularLocation>
        <location evidence="2">Endoplasmic reticulum membrane</location>
        <topology evidence="2">Multi-pass membrane protein</topology>
    </subcellularLocation>
</comment>
<dbReference type="GeneID" id="102216999"/>
<dbReference type="InterPro" id="IPR037749">
    <property type="entry name" value="Ext_Synaptotagmin_C2B"/>
</dbReference>
<keyword evidence="21" id="KW-1185">Reference proteome</keyword>
<dbReference type="SUPFAM" id="SSF49562">
    <property type="entry name" value="C2 domain (Calcium/lipid-binding domain, CaLB)"/>
    <property type="match status" value="3"/>
</dbReference>
<keyword evidence="6 17" id="KW-0812">Transmembrane</keyword>
<dbReference type="FunFam" id="2.60.40.150:FF:000093">
    <property type="entry name" value="Extended synaptotagmin 3"/>
    <property type="match status" value="1"/>
</dbReference>
<evidence type="ECO:0000256" key="9">
    <source>
        <dbReference type="ARBA" id="ARBA00022824"/>
    </source>
</evidence>
<name>M3ZYU0_XIPMA</name>
<evidence type="ECO:0000256" key="1">
    <source>
        <dbReference type="ARBA" id="ARBA00004202"/>
    </source>
</evidence>